<organism evidence="3 4">
    <name type="scientific">Caballeronia humi</name>
    <dbReference type="NCBI Taxonomy" id="326474"/>
    <lineage>
        <taxon>Bacteria</taxon>
        <taxon>Pseudomonadati</taxon>
        <taxon>Pseudomonadota</taxon>
        <taxon>Betaproteobacteria</taxon>
        <taxon>Burkholderiales</taxon>
        <taxon>Burkholderiaceae</taxon>
        <taxon>Caballeronia</taxon>
    </lineage>
</organism>
<feature type="region of interest" description="Disordered" evidence="1">
    <location>
        <begin position="75"/>
        <end position="96"/>
    </location>
</feature>
<name>A0A158JEB5_9BURK</name>
<protein>
    <submittedName>
        <fullName evidence="3">Uncharacterized protein</fullName>
    </submittedName>
</protein>
<dbReference type="Proteomes" id="UP000054977">
    <property type="component" value="Unassembled WGS sequence"/>
</dbReference>
<evidence type="ECO:0000313" key="4">
    <source>
        <dbReference type="Proteomes" id="UP000054977"/>
    </source>
</evidence>
<evidence type="ECO:0000313" key="3">
    <source>
        <dbReference type="EMBL" id="SAL67192.1"/>
    </source>
</evidence>
<dbReference type="STRING" id="326474.AWB65_06466"/>
<keyword evidence="2" id="KW-0472">Membrane</keyword>
<keyword evidence="2" id="KW-0812">Transmembrane</keyword>
<gene>
    <name evidence="3" type="ORF">AWB65_06466</name>
</gene>
<evidence type="ECO:0000256" key="1">
    <source>
        <dbReference type="SAM" id="MobiDB-lite"/>
    </source>
</evidence>
<sequence length="110" mass="11706">MRADKHGVGDKTEQFYNSEYGLHGGLEVYQRHARLNARKRIGYTALIVAGIALLAISLFGLVAIFQFRGAPDPPLGSTSSPLIRDPRSAGSPAPVCQTSCASAEISDAHP</sequence>
<proteinExistence type="predicted"/>
<keyword evidence="4" id="KW-1185">Reference proteome</keyword>
<feature type="transmembrane region" description="Helical" evidence="2">
    <location>
        <begin position="41"/>
        <end position="65"/>
    </location>
</feature>
<keyword evidence="2" id="KW-1133">Transmembrane helix</keyword>
<accession>A0A158JEB5</accession>
<dbReference type="AlphaFoldDB" id="A0A158JEB5"/>
<reference evidence="3" key="1">
    <citation type="submission" date="2016-01" db="EMBL/GenBank/DDBJ databases">
        <authorList>
            <person name="Peeters C."/>
        </authorList>
    </citation>
    <scope>NUCLEOTIDE SEQUENCE [LARGE SCALE GENOMIC DNA]</scope>
    <source>
        <strain evidence="3">LMG 22934</strain>
    </source>
</reference>
<evidence type="ECO:0000256" key="2">
    <source>
        <dbReference type="SAM" id="Phobius"/>
    </source>
</evidence>
<dbReference type="EMBL" id="FCNW02000084">
    <property type="protein sequence ID" value="SAL67192.1"/>
    <property type="molecule type" value="Genomic_DNA"/>
</dbReference>
<comment type="caution">
    <text evidence="3">The sequence shown here is derived from an EMBL/GenBank/DDBJ whole genome shotgun (WGS) entry which is preliminary data.</text>
</comment>